<dbReference type="InterPro" id="IPR050330">
    <property type="entry name" value="Bact_OuterMem_StrucFunc"/>
</dbReference>
<dbReference type="Gene3D" id="3.30.1330.60">
    <property type="entry name" value="OmpA-like domain"/>
    <property type="match status" value="1"/>
</dbReference>
<dbReference type="PANTHER" id="PTHR30329:SF21">
    <property type="entry name" value="LIPOPROTEIN YIAD-RELATED"/>
    <property type="match status" value="1"/>
</dbReference>
<evidence type="ECO:0000256" key="4">
    <source>
        <dbReference type="PROSITE-ProRule" id="PRU00473"/>
    </source>
</evidence>
<dbReference type="CDD" id="cd07185">
    <property type="entry name" value="OmpA_C-like"/>
    <property type="match status" value="1"/>
</dbReference>
<dbReference type="InterPro" id="IPR006664">
    <property type="entry name" value="OMP_bac"/>
</dbReference>
<dbReference type="EMBL" id="CP106738">
    <property type="protein sequence ID" value="UXX82437.1"/>
    <property type="molecule type" value="Genomic_DNA"/>
</dbReference>
<dbReference type="PANTHER" id="PTHR30329">
    <property type="entry name" value="STATOR ELEMENT OF FLAGELLAR MOTOR COMPLEX"/>
    <property type="match status" value="1"/>
</dbReference>
<proteinExistence type="predicted"/>
<evidence type="ECO:0000313" key="8">
    <source>
        <dbReference type="EMBL" id="UXX82437.1"/>
    </source>
</evidence>
<evidence type="ECO:0000256" key="6">
    <source>
        <dbReference type="SAM" id="SignalP"/>
    </source>
</evidence>
<keyword evidence="2 4" id="KW-0472">Membrane</keyword>
<dbReference type="Proteomes" id="UP001064087">
    <property type="component" value="Chromosome"/>
</dbReference>
<evidence type="ECO:0000256" key="3">
    <source>
        <dbReference type="ARBA" id="ARBA00023237"/>
    </source>
</evidence>
<dbReference type="Pfam" id="PF00691">
    <property type="entry name" value="OmpA"/>
    <property type="match status" value="1"/>
</dbReference>
<keyword evidence="6" id="KW-0732">Signal</keyword>
<sequence length="187" mass="19802">MFIKRYAGRTVQAVALAALMVAGYGVKADEGCGDVPTLLTETAEKSQIQCALTRSQASSTDRAISIVESEPELEAVSFAINFEFGSSELTPESKQLLATVAEVIAEDEALRKAGYFIDGHTDAVGANQDNQVLGQARAAAAAGHLLASVDFAMAVKVRSFGEEKLLEPDDPTSARNRRVEITPVAAE</sequence>
<comment type="subcellular location">
    <subcellularLocation>
        <location evidence="1">Cell outer membrane</location>
    </subcellularLocation>
</comment>
<dbReference type="PRINTS" id="PR01021">
    <property type="entry name" value="OMPADOMAIN"/>
</dbReference>
<keyword evidence="3" id="KW-0998">Cell outer membrane</keyword>
<dbReference type="PROSITE" id="PS51123">
    <property type="entry name" value="OMPA_2"/>
    <property type="match status" value="1"/>
</dbReference>
<dbReference type="InterPro" id="IPR006665">
    <property type="entry name" value="OmpA-like"/>
</dbReference>
<dbReference type="InterPro" id="IPR036737">
    <property type="entry name" value="OmpA-like_sf"/>
</dbReference>
<dbReference type="SUPFAM" id="SSF103088">
    <property type="entry name" value="OmpA-like"/>
    <property type="match status" value="1"/>
</dbReference>
<evidence type="ECO:0000256" key="1">
    <source>
        <dbReference type="ARBA" id="ARBA00004442"/>
    </source>
</evidence>
<feature type="domain" description="OmpA-like" evidence="7">
    <location>
        <begin position="69"/>
        <end position="187"/>
    </location>
</feature>
<evidence type="ECO:0000256" key="2">
    <source>
        <dbReference type="ARBA" id="ARBA00023136"/>
    </source>
</evidence>
<organism evidence="8 9">
    <name type="scientific">Roseovarius pelagicus</name>
    <dbReference type="NCBI Taxonomy" id="2980108"/>
    <lineage>
        <taxon>Bacteria</taxon>
        <taxon>Pseudomonadati</taxon>
        <taxon>Pseudomonadota</taxon>
        <taxon>Alphaproteobacteria</taxon>
        <taxon>Rhodobacterales</taxon>
        <taxon>Roseobacteraceae</taxon>
        <taxon>Roseovarius</taxon>
    </lineage>
</organism>
<evidence type="ECO:0000313" key="9">
    <source>
        <dbReference type="Proteomes" id="UP001064087"/>
    </source>
</evidence>
<gene>
    <name evidence="8" type="ORF">N7U68_15230</name>
</gene>
<evidence type="ECO:0000259" key="7">
    <source>
        <dbReference type="PROSITE" id="PS51123"/>
    </source>
</evidence>
<keyword evidence="9" id="KW-1185">Reference proteome</keyword>
<feature type="region of interest" description="Disordered" evidence="5">
    <location>
        <begin position="166"/>
        <end position="187"/>
    </location>
</feature>
<protein>
    <submittedName>
        <fullName evidence="8">OmpA family protein</fullName>
    </submittedName>
</protein>
<evidence type="ECO:0000256" key="5">
    <source>
        <dbReference type="SAM" id="MobiDB-lite"/>
    </source>
</evidence>
<dbReference type="RefSeq" id="WP_263047364.1">
    <property type="nucleotide sequence ID" value="NZ_CP106738.1"/>
</dbReference>
<name>A0ABY6D8H8_9RHOB</name>
<feature type="chain" id="PRO_5046800880" evidence="6">
    <location>
        <begin position="29"/>
        <end position="187"/>
    </location>
</feature>
<feature type="signal peptide" evidence="6">
    <location>
        <begin position="1"/>
        <end position="28"/>
    </location>
</feature>
<reference evidence="8" key="1">
    <citation type="submission" date="2022-10" db="EMBL/GenBank/DDBJ databases">
        <title>Roseovarius pelagicus sp. nov., isolated from Arctic seawater.</title>
        <authorList>
            <person name="Hong Y.W."/>
            <person name="Hwang C.Y."/>
        </authorList>
    </citation>
    <scope>NUCLEOTIDE SEQUENCE</scope>
    <source>
        <strain evidence="8">HL-MP18</strain>
    </source>
</reference>
<accession>A0ABY6D8H8</accession>